<dbReference type="InterPro" id="IPR051934">
    <property type="entry name" value="Phage_Tail_Fiber_Structural"/>
</dbReference>
<dbReference type="PANTHER" id="PTHR35191:SF1">
    <property type="entry name" value="PROPHAGE SIDE TAIL FIBER PROTEIN HOMOLOG STFQ-RELATED"/>
    <property type="match status" value="1"/>
</dbReference>
<dbReference type="Gene3D" id="4.10.1070.10">
    <property type="entry name" value="receptor-binding domain of the bacteriophage t4 short tail fibre, domain 2"/>
    <property type="match status" value="1"/>
</dbReference>
<evidence type="ECO:0000256" key="2">
    <source>
        <dbReference type="ARBA" id="ARBA00022581"/>
    </source>
</evidence>
<evidence type="ECO:0000313" key="4">
    <source>
        <dbReference type="EMBL" id="MDB6374447.1"/>
    </source>
</evidence>
<sequence>MFGLDNPSGVSVMPPVTPASNPTPLWFTEGGAGLAVSYPGQEWFNIVQAELLAVLQEASIKPDKSKLNQLAVAIKSIAAERGIELTDKLGNSSTLAASQKLVTEINDNANNKLAKNQNGADIPDKNAFVKNLGLAETVNLANNAVPSSRKVNGKALTGDVSLSAGDVGACRAYSGSIYIGGGGMWTTAEFLQWLKTQGAFDNPYWMCKGSWSYANNRIINDTGCGNICLAGAVVEVMGVESAMTIRVTTPTTTVNDGIPNAQFTYINHGKDYRPGWRRDYNTANPDNIVPVGVPLPYPHRYTPAGYLTCNGQTFDKSLYPKLAEAYPSGRVPDLRGEFIRGWDDSRGVDPGRVCGTWQPQQVQWHQHLGGHGGRAQGQFGVTSRAEYPGSYHDDGKQTLPFTNNGSDYQGFTNNGAVGAETRPRNIAFNYIVRAA</sequence>
<organism evidence="4 5">
    <name type="scientific">Photorhabdus bodei</name>
    <dbReference type="NCBI Taxonomy" id="2029681"/>
    <lineage>
        <taxon>Bacteria</taxon>
        <taxon>Pseudomonadati</taxon>
        <taxon>Pseudomonadota</taxon>
        <taxon>Gammaproteobacteria</taxon>
        <taxon>Enterobacterales</taxon>
        <taxon>Morganellaceae</taxon>
        <taxon>Photorhabdus</taxon>
    </lineage>
</organism>
<keyword evidence="2" id="KW-0945">Host-virus interaction</keyword>
<dbReference type="InterPro" id="IPR005068">
    <property type="entry name" value="Phage_lambda_Stf-r2"/>
</dbReference>
<dbReference type="AlphaFoldDB" id="A0AAW6BLW7"/>
<dbReference type="GO" id="GO:0046718">
    <property type="term" value="P:symbiont entry into host cell"/>
    <property type="evidence" value="ECO:0007669"/>
    <property type="project" value="InterPro"/>
</dbReference>
<reference evidence="4" key="1">
    <citation type="submission" date="2023-01" db="EMBL/GenBank/DDBJ databases">
        <title>Genome sequencing of Photorhabdus bodei 09-20.</title>
        <authorList>
            <person name="Kalindamar S."/>
            <person name="Kumru S."/>
        </authorList>
    </citation>
    <scope>NUCLEOTIDE SEQUENCE</scope>
    <source>
        <strain evidence="4">09-20</strain>
    </source>
</reference>
<comment type="caution">
    <text evidence="4">The sequence shown here is derived from an EMBL/GenBank/DDBJ whole genome shotgun (WGS) entry which is preliminary data.</text>
</comment>
<dbReference type="InterPro" id="IPR037053">
    <property type="entry name" value="Phage_tail_collar_dom_sf"/>
</dbReference>
<protein>
    <submittedName>
        <fullName evidence="4">Tail fiber protein</fullName>
    </submittedName>
</protein>
<dbReference type="GO" id="GO:0019062">
    <property type="term" value="P:virion attachment to host cell"/>
    <property type="evidence" value="ECO:0007669"/>
    <property type="project" value="InterPro"/>
</dbReference>
<feature type="domain" description="Phage tail collar" evidence="3">
    <location>
        <begin position="292"/>
        <end position="339"/>
    </location>
</feature>
<dbReference type="Gene3D" id="3.90.1340.10">
    <property type="entry name" value="Phage tail collar domain"/>
    <property type="match status" value="1"/>
</dbReference>
<dbReference type="SUPFAM" id="SSF88874">
    <property type="entry name" value="Receptor-binding domain of short tail fibre protein gp12"/>
    <property type="match status" value="1"/>
</dbReference>
<dbReference type="Proteomes" id="UP001212996">
    <property type="component" value="Unassembled WGS sequence"/>
</dbReference>
<dbReference type="Pfam" id="PF03406">
    <property type="entry name" value="Phage_fiber_2"/>
    <property type="match status" value="1"/>
</dbReference>
<dbReference type="Pfam" id="PF07484">
    <property type="entry name" value="Collar"/>
    <property type="match status" value="1"/>
</dbReference>
<evidence type="ECO:0000256" key="1">
    <source>
        <dbReference type="ARBA" id="ARBA00004328"/>
    </source>
</evidence>
<proteinExistence type="predicted"/>
<accession>A0AAW6BLW7</accession>
<evidence type="ECO:0000313" key="5">
    <source>
        <dbReference type="Proteomes" id="UP001212996"/>
    </source>
</evidence>
<dbReference type="InterPro" id="IPR044916">
    <property type="entry name" value="Short_tail_fibre_C_sf"/>
</dbReference>
<dbReference type="RefSeq" id="WP_271867648.1">
    <property type="nucleotide sequence ID" value="NZ_JAQMFO010000045.1"/>
</dbReference>
<name>A0AAW6BLW7_9GAMM</name>
<dbReference type="EMBL" id="JAQMFO010000045">
    <property type="protein sequence ID" value="MDB6374447.1"/>
    <property type="molecule type" value="Genomic_DNA"/>
</dbReference>
<dbReference type="InterPro" id="IPR011083">
    <property type="entry name" value="Phage_tail_collar_dom"/>
</dbReference>
<gene>
    <name evidence="4" type="ORF">PH362_21580</name>
</gene>
<comment type="subcellular location">
    <subcellularLocation>
        <location evidence="1">Virion</location>
    </subcellularLocation>
</comment>
<dbReference type="PANTHER" id="PTHR35191">
    <property type="entry name" value="PROPHAGE SIDE TAIL FIBER PROTEIN HOMOLOG STFQ-RELATED"/>
    <property type="match status" value="1"/>
</dbReference>
<evidence type="ECO:0000259" key="3">
    <source>
        <dbReference type="Pfam" id="PF07484"/>
    </source>
</evidence>